<dbReference type="AlphaFoldDB" id="A0A382WDK9"/>
<keyword evidence="5" id="KW-0472">Membrane</keyword>
<dbReference type="SUPFAM" id="SSF110111">
    <property type="entry name" value="Ctag/Cox11"/>
    <property type="match status" value="1"/>
</dbReference>
<dbReference type="InterPro" id="IPR007533">
    <property type="entry name" value="Cyt_c_oxidase_assmbl_CtaG"/>
</dbReference>
<evidence type="ECO:0000256" key="1">
    <source>
        <dbReference type="ARBA" id="ARBA00004007"/>
    </source>
</evidence>
<protein>
    <recommendedName>
        <fullName evidence="7">Cytochrome c oxidase assembly protein CtaG</fullName>
    </recommendedName>
</protein>
<evidence type="ECO:0008006" key="7">
    <source>
        <dbReference type="Google" id="ProtNLM"/>
    </source>
</evidence>
<dbReference type="GO" id="GO:0005507">
    <property type="term" value="F:copper ion binding"/>
    <property type="evidence" value="ECO:0007669"/>
    <property type="project" value="InterPro"/>
</dbReference>
<evidence type="ECO:0000256" key="3">
    <source>
        <dbReference type="ARBA" id="ARBA00022692"/>
    </source>
</evidence>
<evidence type="ECO:0000256" key="5">
    <source>
        <dbReference type="ARBA" id="ARBA00023136"/>
    </source>
</evidence>
<evidence type="ECO:0000256" key="2">
    <source>
        <dbReference type="ARBA" id="ARBA00004167"/>
    </source>
</evidence>
<sequence length="139" mass="15228">MNRSSDNKIYRSAALLGVLSLGMFGFAYGLVPLYEVFCEVTGLNGKTAQTATKMVETTLDSGREVKVQFLGRVGNGMPWEFRPSTHEFDVTVGRANVTEFYARNRSAHTVVGQAVPSVSPGLAAEHLKKVECFCFTQQT</sequence>
<evidence type="ECO:0000256" key="4">
    <source>
        <dbReference type="ARBA" id="ARBA00022989"/>
    </source>
</evidence>
<accession>A0A382WDK9</accession>
<dbReference type="PANTHER" id="PTHR21320:SF3">
    <property type="entry name" value="CYTOCHROME C OXIDASE ASSEMBLY PROTEIN COX11, MITOCHONDRIAL-RELATED"/>
    <property type="match status" value="1"/>
</dbReference>
<dbReference type="InterPro" id="IPR023471">
    <property type="entry name" value="CtaG/Cox11_dom_sf"/>
</dbReference>
<name>A0A382WDK9_9ZZZZ</name>
<dbReference type="PANTHER" id="PTHR21320">
    <property type="entry name" value="CYTOCHROME C OXIDASE ASSEMBLY PROTEIN COX11-RELATED"/>
    <property type="match status" value="1"/>
</dbReference>
<comment type="function">
    <text evidence="1">Exerts its effect at some terminal stage of cytochrome c oxidase synthesis, probably by being involved in the insertion of the copper B into subunit I.</text>
</comment>
<reference evidence="6" key="1">
    <citation type="submission" date="2018-05" db="EMBL/GenBank/DDBJ databases">
        <authorList>
            <person name="Lanie J.A."/>
            <person name="Ng W.-L."/>
            <person name="Kazmierczak K.M."/>
            <person name="Andrzejewski T.M."/>
            <person name="Davidsen T.M."/>
            <person name="Wayne K.J."/>
            <person name="Tettelin H."/>
            <person name="Glass J.I."/>
            <person name="Rusch D."/>
            <person name="Podicherti R."/>
            <person name="Tsui H.-C.T."/>
            <person name="Winkler M.E."/>
        </authorList>
    </citation>
    <scope>NUCLEOTIDE SEQUENCE</scope>
</reference>
<organism evidence="6">
    <name type="scientific">marine metagenome</name>
    <dbReference type="NCBI Taxonomy" id="408172"/>
    <lineage>
        <taxon>unclassified sequences</taxon>
        <taxon>metagenomes</taxon>
        <taxon>ecological metagenomes</taxon>
    </lineage>
</organism>
<feature type="non-terminal residue" evidence="6">
    <location>
        <position position="139"/>
    </location>
</feature>
<dbReference type="Gene3D" id="2.60.370.10">
    <property type="entry name" value="Ctag/Cox11"/>
    <property type="match status" value="1"/>
</dbReference>
<gene>
    <name evidence="6" type="ORF">METZ01_LOCUS409042</name>
</gene>
<proteinExistence type="predicted"/>
<keyword evidence="3" id="KW-0812">Transmembrane</keyword>
<dbReference type="GO" id="GO:0016020">
    <property type="term" value="C:membrane"/>
    <property type="evidence" value="ECO:0007669"/>
    <property type="project" value="UniProtKB-SubCell"/>
</dbReference>
<dbReference type="Pfam" id="PF04442">
    <property type="entry name" value="CtaG_Cox11"/>
    <property type="match status" value="1"/>
</dbReference>
<comment type="subcellular location">
    <subcellularLocation>
        <location evidence="2">Membrane</location>
        <topology evidence="2">Single-pass membrane protein</topology>
    </subcellularLocation>
</comment>
<keyword evidence="4" id="KW-1133">Transmembrane helix</keyword>
<evidence type="ECO:0000313" key="6">
    <source>
        <dbReference type="EMBL" id="SVD56188.1"/>
    </source>
</evidence>
<dbReference type="EMBL" id="UINC01158571">
    <property type="protein sequence ID" value="SVD56188.1"/>
    <property type="molecule type" value="Genomic_DNA"/>
</dbReference>